<feature type="signal peptide" evidence="2">
    <location>
        <begin position="1"/>
        <end position="18"/>
    </location>
</feature>
<accession>A0A5N4ALR6</accession>
<proteinExistence type="predicted"/>
<dbReference type="EMBL" id="VVIM01000006">
    <property type="protein sequence ID" value="KAB0798292.1"/>
    <property type="molecule type" value="Genomic_DNA"/>
</dbReference>
<dbReference type="OrthoDB" id="6767006at2759"/>
<reference evidence="3 4" key="1">
    <citation type="journal article" date="2018" name="Elife">
        <title>Firefly genomes illuminate parallel origins of bioluminescence in beetles.</title>
        <authorList>
            <person name="Fallon T.R."/>
            <person name="Lower S.E."/>
            <person name="Chang C.H."/>
            <person name="Bessho-Uehara M."/>
            <person name="Martin G.J."/>
            <person name="Bewick A.J."/>
            <person name="Behringer M."/>
            <person name="Debat H.J."/>
            <person name="Wong I."/>
            <person name="Day J.C."/>
            <person name="Suvorov A."/>
            <person name="Silva C.J."/>
            <person name="Stanger-Hall K.F."/>
            <person name="Hall D.W."/>
            <person name="Schmitz R.J."/>
            <person name="Nelson D.R."/>
            <person name="Lewis S.M."/>
            <person name="Shigenobu S."/>
            <person name="Bybee S.M."/>
            <person name="Larracuente A.M."/>
            <person name="Oba Y."/>
            <person name="Weng J.K."/>
        </authorList>
    </citation>
    <scope>NUCLEOTIDE SEQUENCE [LARGE SCALE GENOMIC DNA]</scope>
    <source>
        <strain evidence="3">1611_PpyrPB1</strain>
        <tissue evidence="3">Whole body</tissue>
    </source>
</reference>
<dbReference type="Proteomes" id="UP000327044">
    <property type="component" value="Unassembled WGS sequence"/>
</dbReference>
<feature type="chain" id="PRO_5024316294" evidence="2">
    <location>
        <begin position="19"/>
        <end position="230"/>
    </location>
</feature>
<dbReference type="PANTHER" id="PTHR31649">
    <property type="entry name" value="AGAP009604-PA"/>
    <property type="match status" value="1"/>
</dbReference>
<dbReference type="AlphaFoldDB" id="A0A5N4ALR6"/>
<keyword evidence="4" id="KW-1185">Reference proteome</keyword>
<evidence type="ECO:0000313" key="3">
    <source>
        <dbReference type="EMBL" id="KAB0798292.1"/>
    </source>
</evidence>
<sequence length="230" mass="26204">MLVFLVLFLTNGFGEIDSAHHTEDYCWRDYEGVLPADAFSAFRDLQTEPLYFGQTAHQNITIPGKLLQSRKKLFYEFYSKEYQVDQNVKIFCVKDPSRFEWIPTNNTHLLRLRNNRLLVKGGYEAGYRTYLGRINFNGTPNVGKIICRVTDCYGIYITNDGATQVIGENYEVLAHNAAPGVVKVVEVGETGREKVRETESENAREKGEKGRGNEGLVNCHNCHSVVIHLY</sequence>
<evidence type="ECO:0000256" key="1">
    <source>
        <dbReference type="SAM" id="MobiDB-lite"/>
    </source>
</evidence>
<protein>
    <submittedName>
        <fullName evidence="3">Uncharacterized protein</fullName>
    </submittedName>
</protein>
<dbReference type="PANTHER" id="PTHR31649:SF10">
    <property type="entry name" value="IP19903P-RELATED"/>
    <property type="match status" value="1"/>
</dbReference>
<dbReference type="SMART" id="SM00696">
    <property type="entry name" value="DM9"/>
    <property type="match status" value="1"/>
</dbReference>
<keyword evidence="2" id="KW-0732">Signal</keyword>
<evidence type="ECO:0000256" key="2">
    <source>
        <dbReference type="SAM" id="SignalP"/>
    </source>
</evidence>
<comment type="caution">
    <text evidence="3">The sequence shown here is derived from an EMBL/GenBank/DDBJ whole genome shotgun (WGS) entry which is preliminary data.</text>
</comment>
<feature type="region of interest" description="Disordered" evidence="1">
    <location>
        <begin position="193"/>
        <end position="212"/>
    </location>
</feature>
<dbReference type="Pfam" id="PF11901">
    <property type="entry name" value="DM9"/>
    <property type="match status" value="1"/>
</dbReference>
<dbReference type="InParanoid" id="A0A5N4ALR6"/>
<dbReference type="InterPro" id="IPR006616">
    <property type="entry name" value="DM9_repeat"/>
</dbReference>
<name>A0A5N4ALR6_PHOPY</name>
<gene>
    <name evidence="3" type="ORF">PPYR_09285</name>
</gene>
<organism evidence="3 4">
    <name type="scientific">Photinus pyralis</name>
    <name type="common">Common eastern firefly</name>
    <name type="synonym">Lampyris pyralis</name>
    <dbReference type="NCBI Taxonomy" id="7054"/>
    <lineage>
        <taxon>Eukaryota</taxon>
        <taxon>Metazoa</taxon>
        <taxon>Ecdysozoa</taxon>
        <taxon>Arthropoda</taxon>
        <taxon>Hexapoda</taxon>
        <taxon>Insecta</taxon>
        <taxon>Pterygota</taxon>
        <taxon>Neoptera</taxon>
        <taxon>Endopterygota</taxon>
        <taxon>Coleoptera</taxon>
        <taxon>Polyphaga</taxon>
        <taxon>Elateriformia</taxon>
        <taxon>Elateroidea</taxon>
        <taxon>Lampyridae</taxon>
        <taxon>Lampyrinae</taxon>
        <taxon>Photinus</taxon>
    </lineage>
</organism>
<evidence type="ECO:0000313" key="4">
    <source>
        <dbReference type="Proteomes" id="UP000327044"/>
    </source>
</evidence>